<dbReference type="InterPro" id="IPR051356">
    <property type="entry name" value="SOX/SOX-like_TF"/>
</dbReference>
<evidence type="ECO:0000256" key="2">
    <source>
        <dbReference type="ARBA" id="ARBA00023242"/>
    </source>
</evidence>
<dbReference type="GO" id="GO:0000978">
    <property type="term" value="F:RNA polymerase II cis-regulatory region sequence-specific DNA binding"/>
    <property type="evidence" value="ECO:0007669"/>
    <property type="project" value="TreeGrafter"/>
</dbReference>
<evidence type="ECO:0000256" key="4">
    <source>
        <dbReference type="SAM" id="MobiDB-lite"/>
    </source>
</evidence>
<dbReference type="GO" id="GO:0000981">
    <property type="term" value="F:DNA-binding transcription factor activity, RNA polymerase II-specific"/>
    <property type="evidence" value="ECO:0007669"/>
    <property type="project" value="TreeGrafter"/>
</dbReference>
<feature type="domain" description="HMG box" evidence="5">
    <location>
        <begin position="190"/>
        <end position="258"/>
    </location>
</feature>
<feature type="DNA-binding region" description="HMG box" evidence="3">
    <location>
        <begin position="190"/>
        <end position="258"/>
    </location>
</feature>
<dbReference type="PANTHER" id="PTHR45789:SF2">
    <property type="entry name" value="FI18025P1"/>
    <property type="match status" value="1"/>
</dbReference>
<evidence type="ECO:0000313" key="6">
    <source>
        <dbReference type="EMBL" id="GCB25521.1"/>
    </source>
</evidence>
<keyword evidence="2 3" id="KW-0539">Nucleus</keyword>
<feature type="region of interest" description="Disordered" evidence="4">
    <location>
        <begin position="248"/>
        <end position="328"/>
    </location>
</feature>
<dbReference type="PROSITE" id="PS50118">
    <property type="entry name" value="HMG_BOX_2"/>
    <property type="match status" value="1"/>
</dbReference>
<organism evidence="6 7">
    <name type="scientific">Aspergillus awamori</name>
    <name type="common">Black koji mold</name>
    <dbReference type="NCBI Taxonomy" id="105351"/>
    <lineage>
        <taxon>Eukaryota</taxon>
        <taxon>Fungi</taxon>
        <taxon>Dikarya</taxon>
        <taxon>Ascomycota</taxon>
        <taxon>Pezizomycotina</taxon>
        <taxon>Eurotiomycetes</taxon>
        <taxon>Eurotiomycetidae</taxon>
        <taxon>Eurotiales</taxon>
        <taxon>Aspergillaceae</taxon>
        <taxon>Aspergillus</taxon>
    </lineage>
</organism>
<dbReference type="Gene3D" id="1.10.30.10">
    <property type="entry name" value="High mobility group box domain"/>
    <property type="match status" value="1"/>
</dbReference>
<proteinExistence type="predicted"/>
<dbReference type="PANTHER" id="PTHR45789">
    <property type="entry name" value="FI18025P1"/>
    <property type="match status" value="1"/>
</dbReference>
<gene>
    <name evidence="6" type="ORF">AAWM_08406</name>
</gene>
<dbReference type="EMBL" id="BDHI01000021">
    <property type="protein sequence ID" value="GCB25521.1"/>
    <property type="molecule type" value="Genomic_DNA"/>
</dbReference>
<evidence type="ECO:0000256" key="3">
    <source>
        <dbReference type="PROSITE-ProRule" id="PRU00267"/>
    </source>
</evidence>
<keyword evidence="7" id="KW-1185">Reference proteome</keyword>
<dbReference type="Proteomes" id="UP000286921">
    <property type="component" value="Unassembled WGS sequence"/>
</dbReference>
<name>A0A401L1Y2_ASPAW</name>
<dbReference type="GO" id="GO:0005634">
    <property type="term" value="C:nucleus"/>
    <property type="evidence" value="ECO:0007669"/>
    <property type="project" value="UniProtKB-UniRule"/>
</dbReference>
<dbReference type="STRING" id="105351.A0A401L1Y2"/>
<dbReference type="InterPro" id="IPR036910">
    <property type="entry name" value="HMG_box_dom_sf"/>
</dbReference>
<comment type="caution">
    <text evidence="6">The sequence shown here is derived from an EMBL/GenBank/DDBJ whole genome shotgun (WGS) entry which is preliminary data.</text>
</comment>
<dbReference type="AlphaFoldDB" id="A0A401L1Y2"/>
<dbReference type="SMART" id="SM00398">
    <property type="entry name" value="HMG"/>
    <property type="match status" value="1"/>
</dbReference>
<protein>
    <submittedName>
        <fullName evidence="6">HMG-box protein STE11</fullName>
    </submittedName>
</protein>
<dbReference type="Pfam" id="PF00505">
    <property type="entry name" value="HMG_box"/>
    <property type="match status" value="1"/>
</dbReference>
<feature type="compositionally biased region" description="Polar residues" evidence="4">
    <location>
        <begin position="288"/>
        <end position="304"/>
    </location>
</feature>
<dbReference type="CDD" id="cd01389">
    <property type="entry name" value="HMG-box_ROX1-like"/>
    <property type="match status" value="1"/>
</dbReference>
<evidence type="ECO:0000256" key="1">
    <source>
        <dbReference type="ARBA" id="ARBA00023125"/>
    </source>
</evidence>
<sequence length="416" mass="46427">MHLPSSGHLHGETQVTHYMKRDLMSEPPQTCFQSWFMPGTGCEDLIQHFPCISDGLPQASGKHAVSFDQPVHVPEIAVENSYHLVSQPICDGTQVHANSLIPAKGTQANQMKSKSVCRNHRLRLSNRAVASTRNNQVDHAVISSQDLDLPCPLSALTDGIQHIPVRDMYDWVDRPIETRRQEALQRYKRIPRPLNSFILYRLAYNDRIKYWLGRNDHQTISRLSGQSWKMEAPHIRKQYETLAEMEKRNHARAHPGYRFSPSNKRGQPRTAKSRSQELTLHSKAFSKLGQNPQPTAWSPSMDNDGSSERSTEASHAEEGTLIHSDSLNPDGFIPLGSAASVWEHWTSYSQTTSAEPDSKGTQPCLPVATGQTEIPATACFVPQPAALGIDAANSRSASVPLSVPHEMYSFCGEWPI</sequence>
<dbReference type="InterPro" id="IPR009071">
    <property type="entry name" value="HMG_box_dom"/>
</dbReference>
<reference evidence="6 7" key="1">
    <citation type="submission" date="2016-09" db="EMBL/GenBank/DDBJ databases">
        <title>Aspergillus awamori IFM 58123T.</title>
        <authorList>
            <person name="Kusuya Y."/>
            <person name="Shimizu M."/>
            <person name="Takahashi H."/>
            <person name="Yaguchi T."/>
        </authorList>
    </citation>
    <scope>NUCLEOTIDE SEQUENCE [LARGE SCALE GENOMIC DNA]</scope>
    <source>
        <strain evidence="6 7">IFM 58123</strain>
    </source>
</reference>
<keyword evidence="1 3" id="KW-0238">DNA-binding</keyword>
<evidence type="ECO:0000313" key="7">
    <source>
        <dbReference type="Proteomes" id="UP000286921"/>
    </source>
</evidence>
<feature type="compositionally biased region" description="Basic and acidic residues" evidence="4">
    <location>
        <begin position="306"/>
        <end position="320"/>
    </location>
</feature>
<evidence type="ECO:0000259" key="5">
    <source>
        <dbReference type="PROSITE" id="PS50118"/>
    </source>
</evidence>
<accession>A0A401L1Y2</accession>
<dbReference type="SUPFAM" id="SSF47095">
    <property type="entry name" value="HMG-box"/>
    <property type="match status" value="1"/>
</dbReference>